<dbReference type="FunFam" id="3.40.50.10490:FF:000002">
    <property type="entry name" value="Glutamine--fructose-6-phosphate aminotransferase [isomerizing]"/>
    <property type="match status" value="1"/>
</dbReference>
<evidence type="ECO:0000256" key="5">
    <source>
        <dbReference type="ARBA" id="ARBA00022490"/>
    </source>
</evidence>
<evidence type="ECO:0000259" key="11">
    <source>
        <dbReference type="PROSITE" id="PS51278"/>
    </source>
</evidence>
<dbReference type="SUPFAM" id="SSF56235">
    <property type="entry name" value="N-terminal nucleophile aminohydrolases (Ntn hydrolases)"/>
    <property type="match status" value="1"/>
</dbReference>
<dbReference type="GO" id="GO:0006002">
    <property type="term" value="P:fructose 6-phosphate metabolic process"/>
    <property type="evidence" value="ECO:0007669"/>
    <property type="project" value="TreeGrafter"/>
</dbReference>
<feature type="domain" description="SIS" evidence="12">
    <location>
        <begin position="461"/>
        <end position="603"/>
    </location>
</feature>
<dbReference type="GO" id="GO:0004360">
    <property type="term" value="F:glutamine-fructose-6-phosphate transaminase (isomerizing) activity"/>
    <property type="evidence" value="ECO:0007669"/>
    <property type="project" value="UniProtKB-UniRule"/>
</dbReference>
<keyword evidence="6 10" id="KW-0032">Aminotransferase</keyword>
<dbReference type="GO" id="GO:0097367">
    <property type="term" value="F:carbohydrate derivative binding"/>
    <property type="evidence" value="ECO:0007669"/>
    <property type="project" value="InterPro"/>
</dbReference>
<dbReference type="InterPro" id="IPR029055">
    <property type="entry name" value="Ntn_hydrolases_N"/>
</dbReference>
<dbReference type="CDD" id="cd05008">
    <property type="entry name" value="SIS_GlmS_GlmD_1"/>
    <property type="match status" value="1"/>
</dbReference>
<dbReference type="FunFam" id="3.60.20.10:FF:000006">
    <property type="entry name" value="Glutamine--fructose-6-phosphate aminotransferase [isomerizing]"/>
    <property type="match status" value="1"/>
</dbReference>
<keyword evidence="7 10" id="KW-0808">Transferase</keyword>
<evidence type="ECO:0000256" key="6">
    <source>
        <dbReference type="ARBA" id="ARBA00022576"/>
    </source>
</evidence>
<evidence type="ECO:0000256" key="8">
    <source>
        <dbReference type="ARBA" id="ARBA00022737"/>
    </source>
</evidence>
<evidence type="ECO:0000256" key="7">
    <source>
        <dbReference type="ARBA" id="ARBA00022679"/>
    </source>
</evidence>
<dbReference type="InterPro" id="IPR035466">
    <property type="entry name" value="GlmS/AgaS_SIS"/>
</dbReference>
<evidence type="ECO:0000256" key="10">
    <source>
        <dbReference type="HAMAP-Rule" id="MF_00164"/>
    </source>
</evidence>
<dbReference type="Gene3D" id="3.40.50.10490">
    <property type="entry name" value="Glucose-6-phosphate isomerase like protein, domain 1"/>
    <property type="match status" value="2"/>
</dbReference>
<proteinExistence type="inferred from homology"/>
<sequence>MCGIVGYTGSRKVIPVLLEGLRRLEYRGYDSAGLVCQQDGKLVRFRAAGKLINLEKAVDEQIGMDAHTGLGHTRWATHGAPTESNAHPHTDCTGELVVVHNGIIENYGSLKQELLAEGHVFSSQTDTEVLAHLIEKYLENDLVAAVRKALARVEGSYALGVIWAKEPGRLVAARNQSPLVMGLSDDACHIASDIPALLPYTRKVIFLDDHELAILDKGTYSVIGIESGERTEKEVRTIDWNAAMAEKGGYRHFMLKEIFEQPQAILNTISGRIDPESGSVNLPEIGLSDEDLRKVERIALVACGTSWHAALVAKYWLEQWAGVPVDVDIASEFRYRRLLLNERVLTVAISQSGETADTLAGTRRAASLGSKVVTICNVVGSTMTREADGIIYTHAGPEIGVASTKAFTCQLSALFLLTLHLAQVRGTASPEAIKELGAALIALPPVINAVLPAVQQQIQALVERYYDARDFLFVGRGLNFPIALEGALKLKEISYIHAEGYAAGELKHGPIALIDKDMPVLAIVPQDAVYQKSISNVEEIRARQGRLLLIGTEGDTHLAALTTDDVLYLPKVHEELNPLLYTIPAQLLAYEIACRRGCDVDQPRNLAKSVTVE</sequence>
<dbReference type="FunFam" id="3.40.50.10490:FF:000001">
    <property type="entry name" value="Glutamine--fructose-6-phosphate aminotransferase [isomerizing]"/>
    <property type="match status" value="1"/>
</dbReference>
<dbReference type="Gene3D" id="3.60.20.10">
    <property type="entry name" value="Glutamine Phosphoribosylpyrophosphate, subunit 1, domain 1"/>
    <property type="match status" value="1"/>
</dbReference>
<evidence type="ECO:0000313" key="14">
    <source>
        <dbReference type="Proteomes" id="UP000316238"/>
    </source>
</evidence>
<evidence type="ECO:0000259" key="12">
    <source>
        <dbReference type="PROSITE" id="PS51464"/>
    </source>
</evidence>
<dbReference type="GO" id="GO:0006487">
    <property type="term" value="P:protein N-linked glycosylation"/>
    <property type="evidence" value="ECO:0007669"/>
    <property type="project" value="TreeGrafter"/>
</dbReference>
<dbReference type="Pfam" id="PF01380">
    <property type="entry name" value="SIS"/>
    <property type="match status" value="2"/>
</dbReference>
<dbReference type="CDD" id="cd00714">
    <property type="entry name" value="GFAT"/>
    <property type="match status" value="1"/>
</dbReference>
<dbReference type="SUPFAM" id="SSF53697">
    <property type="entry name" value="SIS domain"/>
    <property type="match status" value="1"/>
</dbReference>
<keyword evidence="9" id="KW-0315">Glutamine amidotransferase</keyword>
<comment type="function">
    <text evidence="10">Catalyzes the first step in hexosamine metabolism, converting fructose-6P into glucosamine-6P using glutamine as a nitrogen source.</text>
</comment>
<evidence type="ECO:0000313" key="13">
    <source>
        <dbReference type="EMBL" id="TAA74011.1"/>
    </source>
</evidence>
<feature type="domain" description="Glutamine amidotransferase type-2" evidence="11">
    <location>
        <begin position="2"/>
        <end position="218"/>
    </location>
</feature>
<dbReference type="EMBL" id="NQJD01000043">
    <property type="protein sequence ID" value="TAA74011.1"/>
    <property type="molecule type" value="Genomic_DNA"/>
</dbReference>
<dbReference type="InterPro" id="IPR047084">
    <property type="entry name" value="GFAT_N"/>
</dbReference>
<dbReference type="Proteomes" id="UP000316238">
    <property type="component" value="Unassembled WGS sequence"/>
</dbReference>
<keyword evidence="8" id="KW-0677">Repeat</keyword>
<comment type="caution">
    <text evidence="13">The sequence shown here is derived from an EMBL/GenBank/DDBJ whole genome shotgun (WGS) entry which is preliminary data.</text>
</comment>
<keyword evidence="14" id="KW-1185">Reference proteome</keyword>
<dbReference type="NCBIfam" id="NF001484">
    <property type="entry name" value="PRK00331.1"/>
    <property type="match status" value="1"/>
</dbReference>
<evidence type="ECO:0000256" key="9">
    <source>
        <dbReference type="ARBA" id="ARBA00022962"/>
    </source>
</evidence>
<reference evidence="13" key="1">
    <citation type="submission" date="2017-07" db="EMBL/GenBank/DDBJ databases">
        <title>The cable genome - Insights into the physiology and evolution of filamentous bacteria capable of sulfide oxidation via long distance electron transfer.</title>
        <authorList>
            <person name="Thorup C."/>
            <person name="Bjerg J.T."/>
            <person name="Schreiber L."/>
            <person name="Nielsen L.P."/>
            <person name="Kjeldsen K.U."/>
            <person name="Boesen T."/>
            <person name="Boggild A."/>
            <person name="Meysman F."/>
            <person name="Geelhoed J."/>
            <person name="Schramm A."/>
        </authorList>
    </citation>
    <scope>NUCLEOTIDE SEQUENCE [LARGE SCALE GENOMIC DNA]</scope>
    <source>
        <strain evidence="13">GS</strain>
    </source>
</reference>
<dbReference type="GO" id="GO:0005829">
    <property type="term" value="C:cytosol"/>
    <property type="evidence" value="ECO:0007669"/>
    <property type="project" value="TreeGrafter"/>
</dbReference>
<dbReference type="HAMAP" id="MF_00164">
    <property type="entry name" value="GlmS"/>
    <property type="match status" value="1"/>
</dbReference>
<dbReference type="InterPro" id="IPR017932">
    <property type="entry name" value="GATase_2_dom"/>
</dbReference>
<dbReference type="GO" id="GO:0046349">
    <property type="term" value="P:amino sugar biosynthetic process"/>
    <property type="evidence" value="ECO:0007669"/>
    <property type="project" value="UniProtKB-ARBA"/>
</dbReference>
<dbReference type="InterPro" id="IPR005855">
    <property type="entry name" value="GFAT"/>
</dbReference>
<evidence type="ECO:0000256" key="1">
    <source>
        <dbReference type="ARBA" id="ARBA00001031"/>
    </source>
</evidence>
<evidence type="ECO:0000256" key="3">
    <source>
        <dbReference type="ARBA" id="ARBA00012916"/>
    </source>
</evidence>
<accession>A0A521FZE4</accession>
<dbReference type="PROSITE" id="PS51464">
    <property type="entry name" value="SIS"/>
    <property type="match status" value="2"/>
</dbReference>
<feature type="initiator methionine" description="Removed" evidence="10">
    <location>
        <position position="1"/>
    </location>
</feature>
<comment type="catalytic activity">
    <reaction evidence="1 10">
        <text>D-fructose 6-phosphate + L-glutamine = D-glucosamine 6-phosphate + L-glutamate</text>
        <dbReference type="Rhea" id="RHEA:13237"/>
        <dbReference type="ChEBI" id="CHEBI:29985"/>
        <dbReference type="ChEBI" id="CHEBI:58359"/>
        <dbReference type="ChEBI" id="CHEBI:58725"/>
        <dbReference type="ChEBI" id="CHEBI:61527"/>
        <dbReference type="EC" id="2.6.1.16"/>
    </reaction>
</comment>
<dbReference type="AlphaFoldDB" id="A0A521FZE4"/>
<comment type="subcellular location">
    <subcellularLocation>
        <location evidence="2 10">Cytoplasm</location>
    </subcellularLocation>
</comment>
<feature type="domain" description="SIS" evidence="12">
    <location>
        <begin position="288"/>
        <end position="427"/>
    </location>
</feature>
<organism evidence="13 14">
    <name type="scientific">Candidatus Electronema aureum</name>
    <dbReference type="NCBI Taxonomy" id="2005002"/>
    <lineage>
        <taxon>Bacteria</taxon>
        <taxon>Pseudomonadati</taxon>
        <taxon>Thermodesulfobacteriota</taxon>
        <taxon>Desulfobulbia</taxon>
        <taxon>Desulfobulbales</taxon>
        <taxon>Desulfobulbaceae</taxon>
        <taxon>Candidatus Electronema</taxon>
    </lineage>
</organism>
<dbReference type="InterPro" id="IPR001347">
    <property type="entry name" value="SIS_dom"/>
</dbReference>
<dbReference type="NCBIfam" id="TIGR01135">
    <property type="entry name" value="glmS"/>
    <property type="match status" value="1"/>
</dbReference>
<keyword evidence="5 10" id="KW-0963">Cytoplasm</keyword>
<evidence type="ECO:0000256" key="4">
    <source>
        <dbReference type="ARBA" id="ARBA00016090"/>
    </source>
</evidence>
<feature type="active site" description="For Fru-6P isomerization activity" evidence="10">
    <location>
        <position position="608"/>
    </location>
</feature>
<dbReference type="EC" id="2.6.1.16" evidence="3 10"/>
<protein>
    <recommendedName>
        <fullName evidence="4 10">Glutamine--fructose-6-phosphate aminotransferase [isomerizing]</fullName>
        <ecNumber evidence="3 10">2.6.1.16</ecNumber>
    </recommendedName>
    <alternativeName>
        <fullName evidence="10">D-fructose-6-phosphate amidotransferase</fullName>
    </alternativeName>
    <alternativeName>
        <fullName evidence="10">GFAT</fullName>
    </alternativeName>
    <alternativeName>
        <fullName evidence="10">Glucosamine-6-phosphate synthase</fullName>
    </alternativeName>
    <alternativeName>
        <fullName evidence="10">Hexosephosphate aminotransferase</fullName>
    </alternativeName>
    <alternativeName>
        <fullName evidence="10">L-glutamine--D-fructose-6-phosphate amidotransferase</fullName>
    </alternativeName>
</protein>
<name>A0A521FZE4_9BACT</name>
<evidence type="ECO:0000256" key="2">
    <source>
        <dbReference type="ARBA" id="ARBA00004496"/>
    </source>
</evidence>
<dbReference type="GO" id="GO:0005975">
    <property type="term" value="P:carbohydrate metabolic process"/>
    <property type="evidence" value="ECO:0007669"/>
    <property type="project" value="UniProtKB-UniRule"/>
</dbReference>
<dbReference type="PANTHER" id="PTHR10937">
    <property type="entry name" value="GLUCOSAMINE--FRUCTOSE-6-PHOSPHATE AMINOTRANSFERASE, ISOMERIZING"/>
    <property type="match status" value="1"/>
</dbReference>
<dbReference type="InterPro" id="IPR046348">
    <property type="entry name" value="SIS_dom_sf"/>
</dbReference>
<dbReference type="GO" id="GO:0006047">
    <property type="term" value="P:UDP-N-acetylglucosamine metabolic process"/>
    <property type="evidence" value="ECO:0007669"/>
    <property type="project" value="TreeGrafter"/>
</dbReference>
<dbReference type="InterPro" id="IPR035490">
    <property type="entry name" value="GlmS/FrlB_SIS"/>
</dbReference>
<feature type="active site" description="Nucleophile; for GATase activity" evidence="10">
    <location>
        <position position="2"/>
    </location>
</feature>
<gene>
    <name evidence="10" type="primary">glmS</name>
    <name evidence="13" type="ORF">CDV28_1433</name>
</gene>
<dbReference type="Pfam" id="PF13522">
    <property type="entry name" value="GATase_6"/>
    <property type="match status" value="1"/>
</dbReference>
<dbReference type="PANTHER" id="PTHR10937:SF0">
    <property type="entry name" value="GLUTAMINE--FRUCTOSE-6-PHOSPHATE TRANSAMINASE (ISOMERIZING)"/>
    <property type="match status" value="1"/>
</dbReference>
<dbReference type="CDD" id="cd05009">
    <property type="entry name" value="SIS_GlmS_GlmD_2"/>
    <property type="match status" value="1"/>
</dbReference>
<dbReference type="PROSITE" id="PS51278">
    <property type="entry name" value="GATASE_TYPE_2"/>
    <property type="match status" value="1"/>
</dbReference>
<comment type="subunit">
    <text evidence="10">Homodimer.</text>
</comment>